<dbReference type="Proteomes" id="UP000050437">
    <property type="component" value="Unassembled WGS sequence"/>
</dbReference>
<sequence>MNLYVNQTKNRPALRDDIYQGDIFLDTSLRSAYDLCALARASITQAFDGETDHQSLHKMMPVESFVERVTALKRHFTNGGEAKALIQAFILEIGADPGEYLFDVPRVRVVPHYDYLHAGVSYAYKPHRDTWYGNVDCQINTWMPLYSLKPEQTMMINPAYFNRPVNNSSDGWSLEHWITEQRFKAKENITQENRVHPVPLEEIDDRSELRIASNSGEMLIFSGSHLHGTVANTTDQVRFSVDFRLIHLQDLINKRGAPNVDNGCIDAHAGFKDLFHAKDFSRFQGVNP</sequence>
<dbReference type="RefSeq" id="WP_054573104.1">
    <property type="nucleotide sequence ID" value="NZ_LKKS01000106.1"/>
</dbReference>
<organism evidence="1 2">
    <name type="scientific">Pseudomonas putida</name>
    <name type="common">Arthrobacter siderocapsulatus</name>
    <dbReference type="NCBI Taxonomy" id="303"/>
    <lineage>
        <taxon>Bacteria</taxon>
        <taxon>Pseudomonadati</taxon>
        <taxon>Pseudomonadota</taxon>
        <taxon>Gammaproteobacteria</taxon>
        <taxon>Pseudomonadales</taxon>
        <taxon>Pseudomonadaceae</taxon>
        <taxon>Pseudomonas</taxon>
    </lineage>
</organism>
<name>A0A0P7D3D9_PSEPU</name>
<proteinExistence type="predicted"/>
<dbReference type="GeneID" id="92659540"/>
<dbReference type="EMBL" id="LKKS01000106">
    <property type="protein sequence ID" value="KPM62425.1"/>
    <property type="molecule type" value="Genomic_DNA"/>
</dbReference>
<evidence type="ECO:0008006" key="3">
    <source>
        <dbReference type="Google" id="ProtNLM"/>
    </source>
</evidence>
<dbReference type="SUPFAM" id="SSF51197">
    <property type="entry name" value="Clavaminate synthase-like"/>
    <property type="match status" value="1"/>
</dbReference>
<evidence type="ECO:0000313" key="1">
    <source>
        <dbReference type="EMBL" id="KPM62425.1"/>
    </source>
</evidence>
<evidence type="ECO:0000313" key="2">
    <source>
        <dbReference type="Proteomes" id="UP000050437"/>
    </source>
</evidence>
<reference evidence="1 2" key="1">
    <citation type="submission" date="2015-10" db="EMBL/GenBank/DDBJ databases">
        <title>Pseudomonas putida clinical strains.</title>
        <authorList>
            <person name="Molina L."/>
            <person name="Udaondo Z."/>
        </authorList>
    </citation>
    <scope>NUCLEOTIDE SEQUENCE [LARGE SCALE GENOMIC DNA]</scope>
    <source>
        <strain evidence="1 2">HB13667</strain>
    </source>
</reference>
<protein>
    <recommendedName>
        <fullName evidence="3">Fe2OG dioxygenase domain-containing protein</fullName>
    </recommendedName>
</protein>
<gene>
    <name evidence="1" type="ORF">HB13667_17405</name>
</gene>
<comment type="caution">
    <text evidence="1">The sequence shown here is derived from an EMBL/GenBank/DDBJ whole genome shotgun (WGS) entry which is preliminary data.</text>
</comment>
<dbReference type="Gene3D" id="2.60.120.620">
    <property type="entry name" value="q2cbj1_9rhob like domain"/>
    <property type="match status" value="1"/>
</dbReference>
<dbReference type="AlphaFoldDB" id="A0A0P7D3D9"/>
<accession>A0A0P7D3D9</accession>